<dbReference type="InterPro" id="IPR059040">
    <property type="entry name" value="HH_CyaD-like"/>
</dbReference>
<dbReference type="Gene3D" id="2.40.50.100">
    <property type="match status" value="1"/>
</dbReference>
<dbReference type="PANTHER" id="PTHR30386">
    <property type="entry name" value="MEMBRANE FUSION SUBUNIT OF EMRAB-TOLC MULTIDRUG EFFLUX PUMP"/>
    <property type="match status" value="1"/>
</dbReference>
<keyword evidence="14" id="KW-1185">Reference proteome</keyword>
<evidence type="ECO:0000256" key="5">
    <source>
        <dbReference type="ARBA" id="ARBA00022519"/>
    </source>
</evidence>
<keyword evidence="6 9" id="KW-0812">Transmembrane</keyword>
<dbReference type="EMBL" id="SACS01000015">
    <property type="protein sequence ID" value="RVU35462.1"/>
    <property type="molecule type" value="Genomic_DNA"/>
</dbReference>
<dbReference type="Gene3D" id="2.40.30.170">
    <property type="match status" value="1"/>
</dbReference>
<evidence type="ECO:0000256" key="2">
    <source>
        <dbReference type="ARBA" id="ARBA00009477"/>
    </source>
</evidence>
<evidence type="ECO:0000256" key="9">
    <source>
        <dbReference type="RuleBase" id="RU365093"/>
    </source>
</evidence>
<comment type="caution">
    <text evidence="13">The sequence shown here is derived from an EMBL/GenBank/DDBJ whole genome shotgun (WGS) entry which is preliminary data.</text>
</comment>
<evidence type="ECO:0000259" key="11">
    <source>
        <dbReference type="Pfam" id="PF25988"/>
    </source>
</evidence>
<evidence type="ECO:0000256" key="3">
    <source>
        <dbReference type="ARBA" id="ARBA00022448"/>
    </source>
</evidence>
<keyword evidence="3 9" id="KW-0813">Transport</keyword>
<keyword evidence="7 9" id="KW-1133">Transmembrane helix</keyword>
<feature type="domain" description="AprE-like beta-barrel" evidence="12">
    <location>
        <begin position="365"/>
        <end position="454"/>
    </location>
</feature>
<dbReference type="Pfam" id="PF26002">
    <property type="entry name" value="Beta-barrel_AprE"/>
    <property type="match status" value="1"/>
</dbReference>
<name>A0A437QLV1_9GAMM</name>
<evidence type="ECO:0000313" key="13">
    <source>
        <dbReference type="EMBL" id="RVU35462.1"/>
    </source>
</evidence>
<dbReference type="InterPro" id="IPR058982">
    <property type="entry name" value="Beta-barrel_AprE"/>
</dbReference>
<dbReference type="GO" id="GO:0009306">
    <property type="term" value="P:protein secretion"/>
    <property type="evidence" value="ECO:0007669"/>
    <property type="project" value="InterPro"/>
</dbReference>
<keyword evidence="5 9" id="KW-0997">Cell inner membrane</keyword>
<evidence type="ECO:0000256" key="7">
    <source>
        <dbReference type="ARBA" id="ARBA00022989"/>
    </source>
</evidence>
<proteinExistence type="inferred from homology"/>
<evidence type="ECO:0000256" key="10">
    <source>
        <dbReference type="SAM" id="Coils"/>
    </source>
</evidence>
<dbReference type="InterPro" id="IPR050739">
    <property type="entry name" value="MFP"/>
</dbReference>
<dbReference type="PROSITE" id="PS00543">
    <property type="entry name" value="HLYD_FAMILY"/>
    <property type="match status" value="1"/>
</dbReference>
<dbReference type="GO" id="GO:0005886">
    <property type="term" value="C:plasma membrane"/>
    <property type="evidence" value="ECO:0007669"/>
    <property type="project" value="UniProtKB-SubCell"/>
</dbReference>
<accession>A0A437QLV1</accession>
<dbReference type="RefSeq" id="WP_127699936.1">
    <property type="nucleotide sequence ID" value="NZ_SACS01000015.1"/>
</dbReference>
<dbReference type="NCBIfam" id="TIGR01843">
    <property type="entry name" value="type_I_hlyD"/>
    <property type="match status" value="1"/>
</dbReference>
<feature type="transmembrane region" description="Helical" evidence="9">
    <location>
        <begin position="63"/>
        <end position="84"/>
    </location>
</feature>
<evidence type="ECO:0000256" key="8">
    <source>
        <dbReference type="ARBA" id="ARBA00023136"/>
    </source>
</evidence>
<dbReference type="InterPro" id="IPR006144">
    <property type="entry name" value="Secretion_HlyD_CS"/>
</dbReference>
<keyword evidence="8 9" id="KW-0472">Membrane</keyword>
<evidence type="ECO:0000259" key="12">
    <source>
        <dbReference type="Pfam" id="PF26002"/>
    </source>
</evidence>
<feature type="coiled-coil region" evidence="10">
    <location>
        <begin position="264"/>
        <end position="305"/>
    </location>
</feature>
<dbReference type="Proteomes" id="UP000283077">
    <property type="component" value="Unassembled WGS sequence"/>
</dbReference>
<dbReference type="OrthoDB" id="9775513at2"/>
<comment type="similarity">
    <text evidence="2 9">Belongs to the membrane fusion protein (MFP) (TC 8.A.1) family.</text>
</comment>
<reference evidence="13 14" key="1">
    <citation type="submission" date="2019-01" db="EMBL/GenBank/DDBJ databases">
        <authorList>
            <person name="Chen W.-M."/>
        </authorList>
    </citation>
    <scope>NUCLEOTIDE SEQUENCE [LARGE SCALE GENOMIC DNA]</scope>
    <source>
        <strain evidence="13 14">KYPC3</strain>
    </source>
</reference>
<evidence type="ECO:0000313" key="14">
    <source>
        <dbReference type="Proteomes" id="UP000283077"/>
    </source>
</evidence>
<organism evidence="13 14">
    <name type="scientific">Rheinheimera riviphila</name>
    <dbReference type="NCBI Taxonomy" id="1834037"/>
    <lineage>
        <taxon>Bacteria</taxon>
        <taxon>Pseudomonadati</taxon>
        <taxon>Pseudomonadota</taxon>
        <taxon>Gammaproteobacteria</taxon>
        <taxon>Chromatiales</taxon>
        <taxon>Chromatiaceae</taxon>
        <taxon>Rheinheimera</taxon>
    </lineage>
</organism>
<evidence type="ECO:0000256" key="6">
    <source>
        <dbReference type="ARBA" id="ARBA00022692"/>
    </source>
</evidence>
<dbReference type="SUPFAM" id="SSF111369">
    <property type="entry name" value="HlyD-like secretion proteins"/>
    <property type="match status" value="1"/>
</dbReference>
<sequence>MNQPQQNSVPQDAAATSNTIVSNTTASNVVQLPLAKKLSREQLSFLPAALEIEAAPPAPYSRIILWAIMLLLVVAIAWACWGQIEITASAQGKLVPGSQVKVIQPLNAGVVTAIHVREGQKVAAGDVLLTLDSTITEAELERLRVQLEGVQQDIQRTELLQQRLHAPQRPASALASAQLQPLSLPQQQALDSSWLEYQARQLSVQRQSDKLLAEVDTTKLNISRIEKTMPLITEQADSVQKLLEKSLASRSQYLELELNRINQAESLTIEKAKLQQLAAAIRESAQQQQVLQAEFQRQLSEAQNQYHRDASALTQELIKAQNTNSQQQLLSPVSGTIEQLALTTIGGVVTPAQELMRVVPQDQQLIAEAWLLNKDIGFVEVGQTAEIKLESFEFTKYGVIDGEIIDVSTDAVEKEGLGLVFPLKVSLKQHNIRAGNKTVPLGAGMTVTVEVKTGERRVIEFLLSPVIKAVDEGVRER</sequence>
<protein>
    <recommendedName>
        <fullName evidence="9">Membrane fusion protein (MFP) family protein</fullName>
    </recommendedName>
</protein>
<dbReference type="AlphaFoldDB" id="A0A437QLV1"/>
<keyword evidence="10" id="KW-0175">Coiled coil</keyword>
<dbReference type="InterPro" id="IPR010129">
    <property type="entry name" value="T1SS_HlyD"/>
</dbReference>
<dbReference type="Pfam" id="PF25988">
    <property type="entry name" value="HH_CyaD"/>
    <property type="match status" value="1"/>
</dbReference>
<dbReference type="PANTHER" id="PTHR30386:SF27">
    <property type="entry name" value="MEMBRANE FUSION PROTEIN (MFP) FAMILY PROTEIN"/>
    <property type="match status" value="1"/>
</dbReference>
<dbReference type="PRINTS" id="PR01490">
    <property type="entry name" value="RTXTOXIND"/>
</dbReference>
<feature type="coiled-coil region" evidence="10">
    <location>
        <begin position="133"/>
        <end position="160"/>
    </location>
</feature>
<evidence type="ECO:0000256" key="1">
    <source>
        <dbReference type="ARBA" id="ARBA00004377"/>
    </source>
</evidence>
<evidence type="ECO:0000256" key="4">
    <source>
        <dbReference type="ARBA" id="ARBA00022475"/>
    </source>
</evidence>
<keyword evidence="4 9" id="KW-1003">Cell membrane</keyword>
<gene>
    <name evidence="13" type="ORF">EOE67_13885</name>
</gene>
<comment type="subcellular location">
    <subcellularLocation>
        <location evidence="1 9">Cell inner membrane</location>
        <topology evidence="1 9">Single-pass membrane protein</topology>
    </subcellularLocation>
</comment>
<feature type="domain" description="CyaD-like alpha-helical hairpin" evidence="11">
    <location>
        <begin position="132"/>
        <end position="325"/>
    </location>
</feature>